<evidence type="ECO:0000256" key="4">
    <source>
        <dbReference type="PIRSR" id="PIRSR005739-1"/>
    </source>
</evidence>
<evidence type="ECO:0000259" key="6">
    <source>
        <dbReference type="Pfam" id="PF08100"/>
    </source>
</evidence>
<sequence length="398" mass="42709">MAQSKSVPVPPTSTTTTTGAELLQQAEAELWCHNFGYLKSMALRCAIKLGIPNAIHRRGGAASLSELHASVPVAASKRPCLSRIITFLAATGIFREEEISADGEAAAEAGPRYHLTAASRLLVDDDGDARGGGRGCVAQLFILCSSPSYFTASQHLAEWLQQEDGTTDDDGAPAAAAAAARTTTPFTMAHGAGFYDVVRRDAAFGVVFDEAMGSDSRFVADIVVRECGEVFAGLTSLVDVGGNNGTTARAIAKAFPHVRCSVLELPRVVDAMPADATVEFVAGDMMKFIPPADAVLLKFTLHNWSDEDCVQILKRSKEAISTREPKGKVIIIDIVSGSPSNKRTLEAQLLMDLCMMVVLEGKERTEETWHKIFLDAGFTRYKVTPILGTTRSLIEVYP</sequence>
<dbReference type="SUPFAM" id="SSF46785">
    <property type="entry name" value="Winged helix' DNA-binding domain"/>
    <property type="match status" value="1"/>
</dbReference>
<evidence type="ECO:0000259" key="5">
    <source>
        <dbReference type="Pfam" id="PF00891"/>
    </source>
</evidence>
<dbReference type="GO" id="GO:0032259">
    <property type="term" value="P:methylation"/>
    <property type="evidence" value="ECO:0007669"/>
    <property type="project" value="UniProtKB-KW"/>
</dbReference>
<dbReference type="CDD" id="cd02440">
    <property type="entry name" value="AdoMet_MTases"/>
    <property type="match status" value="1"/>
</dbReference>
<dbReference type="InterPro" id="IPR029063">
    <property type="entry name" value="SAM-dependent_MTases_sf"/>
</dbReference>
<evidence type="ECO:0000256" key="2">
    <source>
        <dbReference type="ARBA" id="ARBA00022679"/>
    </source>
</evidence>
<evidence type="ECO:0000313" key="8">
    <source>
        <dbReference type="Proteomes" id="UP000807115"/>
    </source>
</evidence>
<keyword evidence="1" id="KW-0489">Methyltransferase</keyword>
<comment type="caution">
    <text evidence="7">The sequence shown here is derived from an EMBL/GenBank/DDBJ whole genome shotgun (WGS) entry which is preliminary data.</text>
</comment>
<dbReference type="InterPro" id="IPR036388">
    <property type="entry name" value="WH-like_DNA-bd_sf"/>
</dbReference>
<keyword evidence="2" id="KW-0808">Transferase</keyword>
<evidence type="ECO:0008006" key="9">
    <source>
        <dbReference type="Google" id="ProtNLM"/>
    </source>
</evidence>
<dbReference type="GO" id="GO:0008171">
    <property type="term" value="F:O-methyltransferase activity"/>
    <property type="evidence" value="ECO:0007669"/>
    <property type="project" value="InterPro"/>
</dbReference>
<accession>A0A921US13</accession>
<dbReference type="PIRSF" id="PIRSF005739">
    <property type="entry name" value="O-mtase"/>
    <property type="match status" value="1"/>
</dbReference>
<protein>
    <recommendedName>
        <fullName evidence="9">O-methyltransferase domain-containing protein</fullName>
    </recommendedName>
</protein>
<keyword evidence="3" id="KW-0949">S-adenosyl-L-methionine</keyword>
<feature type="domain" description="O-methyltransferase dimerisation" evidence="6">
    <location>
        <begin position="31"/>
        <end position="124"/>
    </location>
</feature>
<dbReference type="Proteomes" id="UP000807115">
    <property type="component" value="Chromosome 2"/>
</dbReference>
<evidence type="ECO:0000256" key="3">
    <source>
        <dbReference type="ARBA" id="ARBA00022691"/>
    </source>
</evidence>
<dbReference type="InterPro" id="IPR036390">
    <property type="entry name" value="WH_DNA-bd_sf"/>
</dbReference>
<dbReference type="PANTHER" id="PTHR11746">
    <property type="entry name" value="O-METHYLTRANSFERASE"/>
    <property type="match status" value="1"/>
</dbReference>
<dbReference type="AlphaFoldDB" id="A0A921US13"/>
<reference evidence="7" key="2">
    <citation type="submission" date="2020-10" db="EMBL/GenBank/DDBJ databases">
        <authorList>
            <person name="Cooper E.A."/>
            <person name="Brenton Z.W."/>
            <person name="Flinn B.S."/>
            <person name="Jenkins J."/>
            <person name="Shu S."/>
            <person name="Flowers D."/>
            <person name="Luo F."/>
            <person name="Wang Y."/>
            <person name="Xia P."/>
            <person name="Barry K."/>
            <person name="Daum C."/>
            <person name="Lipzen A."/>
            <person name="Yoshinaga Y."/>
            <person name="Schmutz J."/>
            <person name="Saski C."/>
            <person name="Vermerris W."/>
            <person name="Kresovich S."/>
        </authorList>
    </citation>
    <scope>NUCLEOTIDE SEQUENCE</scope>
</reference>
<gene>
    <name evidence="7" type="ORF">BDA96_02G080100</name>
</gene>
<dbReference type="GO" id="GO:0008757">
    <property type="term" value="F:S-adenosylmethionine-dependent methyltransferase activity"/>
    <property type="evidence" value="ECO:0007669"/>
    <property type="project" value="UniProtKB-ARBA"/>
</dbReference>
<dbReference type="InterPro" id="IPR001077">
    <property type="entry name" value="COMT_C"/>
</dbReference>
<dbReference type="FunFam" id="3.40.50.150:FF:000057">
    <property type="entry name" value="O-methyltransferase ZRP4"/>
    <property type="match status" value="1"/>
</dbReference>
<evidence type="ECO:0000313" key="7">
    <source>
        <dbReference type="EMBL" id="KAG0542169.1"/>
    </source>
</evidence>
<feature type="domain" description="O-methyltransferase C-terminal" evidence="5">
    <location>
        <begin position="177"/>
        <end position="378"/>
    </location>
</feature>
<dbReference type="InterPro" id="IPR016461">
    <property type="entry name" value="COMT-like"/>
</dbReference>
<dbReference type="Pfam" id="PF08100">
    <property type="entry name" value="Dimerisation"/>
    <property type="match status" value="1"/>
</dbReference>
<dbReference type="Gene3D" id="3.40.50.150">
    <property type="entry name" value="Vaccinia Virus protein VP39"/>
    <property type="match status" value="1"/>
</dbReference>
<dbReference type="PROSITE" id="PS51683">
    <property type="entry name" value="SAM_OMT_II"/>
    <property type="match status" value="1"/>
</dbReference>
<name>A0A921US13_SORBI</name>
<dbReference type="SUPFAM" id="SSF53335">
    <property type="entry name" value="S-adenosyl-L-methionine-dependent methyltransferases"/>
    <property type="match status" value="1"/>
</dbReference>
<dbReference type="EMBL" id="CM027681">
    <property type="protein sequence ID" value="KAG0542169.1"/>
    <property type="molecule type" value="Genomic_DNA"/>
</dbReference>
<evidence type="ECO:0000256" key="1">
    <source>
        <dbReference type="ARBA" id="ARBA00022603"/>
    </source>
</evidence>
<organism evidence="7 8">
    <name type="scientific">Sorghum bicolor</name>
    <name type="common">Sorghum</name>
    <name type="synonym">Sorghum vulgare</name>
    <dbReference type="NCBI Taxonomy" id="4558"/>
    <lineage>
        <taxon>Eukaryota</taxon>
        <taxon>Viridiplantae</taxon>
        <taxon>Streptophyta</taxon>
        <taxon>Embryophyta</taxon>
        <taxon>Tracheophyta</taxon>
        <taxon>Spermatophyta</taxon>
        <taxon>Magnoliopsida</taxon>
        <taxon>Liliopsida</taxon>
        <taxon>Poales</taxon>
        <taxon>Poaceae</taxon>
        <taxon>PACMAD clade</taxon>
        <taxon>Panicoideae</taxon>
        <taxon>Andropogonodae</taxon>
        <taxon>Andropogoneae</taxon>
        <taxon>Sorghinae</taxon>
        <taxon>Sorghum</taxon>
    </lineage>
</organism>
<dbReference type="InterPro" id="IPR012967">
    <property type="entry name" value="COMT_dimerisation"/>
</dbReference>
<dbReference type="GO" id="GO:0046983">
    <property type="term" value="F:protein dimerization activity"/>
    <property type="evidence" value="ECO:0007669"/>
    <property type="project" value="InterPro"/>
</dbReference>
<proteinExistence type="predicted"/>
<feature type="active site" description="Proton acceptor" evidence="4">
    <location>
        <position position="302"/>
    </location>
</feature>
<dbReference type="Gene3D" id="1.10.10.10">
    <property type="entry name" value="Winged helix-like DNA-binding domain superfamily/Winged helix DNA-binding domain"/>
    <property type="match status" value="1"/>
</dbReference>
<reference evidence="7" key="1">
    <citation type="journal article" date="2019" name="BMC Genomics">
        <title>A new reference genome for Sorghum bicolor reveals high levels of sequence similarity between sweet and grain genotypes: implications for the genetics of sugar metabolism.</title>
        <authorList>
            <person name="Cooper E.A."/>
            <person name="Brenton Z.W."/>
            <person name="Flinn B.S."/>
            <person name="Jenkins J."/>
            <person name="Shu S."/>
            <person name="Flowers D."/>
            <person name="Luo F."/>
            <person name="Wang Y."/>
            <person name="Xia P."/>
            <person name="Barry K."/>
            <person name="Daum C."/>
            <person name="Lipzen A."/>
            <person name="Yoshinaga Y."/>
            <person name="Schmutz J."/>
            <person name="Saski C."/>
            <person name="Vermerris W."/>
            <person name="Kresovich S."/>
        </authorList>
    </citation>
    <scope>NUCLEOTIDE SEQUENCE</scope>
</reference>
<dbReference type="Pfam" id="PF00891">
    <property type="entry name" value="Methyltransf_2"/>
    <property type="match status" value="1"/>
</dbReference>